<dbReference type="CDD" id="cd01185">
    <property type="entry name" value="INTN1_C_like"/>
    <property type="match status" value="1"/>
</dbReference>
<organism evidence="5 6">
    <name type="scientific">SAR324 cluster bacterium</name>
    <dbReference type="NCBI Taxonomy" id="2024889"/>
    <lineage>
        <taxon>Bacteria</taxon>
        <taxon>Deltaproteobacteria</taxon>
        <taxon>SAR324 cluster</taxon>
    </lineage>
</organism>
<dbReference type="GO" id="GO:0006310">
    <property type="term" value="P:DNA recombination"/>
    <property type="evidence" value="ECO:0007669"/>
    <property type="project" value="UniProtKB-KW"/>
</dbReference>
<comment type="similarity">
    <text evidence="1">Belongs to the 'phage' integrase family.</text>
</comment>
<protein>
    <recommendedName>
        <fullName evidence="4">Tyr recombinase domain-containing protein</fullName>
    </recommendedName>
</protein>
<dbReference type="InterPro" id="IPR013762">
    <property type="entry name" value="Integrase-like_cat_sf"/>
</dbReference>
<comment type="caution">
    <text evidence="5">The sequence shown here is derived from an EMBL/GenBank/DDBJ whole genome shotgun (WGS) entry which is preliminary data.</text>
</comment>
<reference evidence="5 6" key="1">
    <citation type="submission" date="2018-06" db="EMBL/GenBank/DDBJ databases">
        <title>Combined omics and stable isotope probing to characterize newly discovered Mariana Back-Arc vent microbial communities.</title>
        <authorList>
            <person name="Trembath-Reichert E."/>
            <person name="Huber J.A."/>
        </authorList>
    </citation>
    <scope>NUCLEOTIDE SEQUENCE [LARGE SCALE GENOMIC DNA]</scope>
    <source>
        <strain evidence="5">MAG 63_1</strain>
    </source>
</reference>
<dbReference type="SUPFAM" id="SSF56349">
    <property type="entry name" value="DNA breaking-rejoining enzymes"/>
    <property type="match status" value="1"/>
</dbReference>
<gene>
    <name evidence="5" type="ORF">DSY97_00035</name>
</gene>
<evidence type="ECO:0000256" key="1">
    <source>
        <dbReference type="ARBA" id="ARBA00008857"/>
    </source>
</evidence>
<dbReference type="AlphaFoldDB" id="A0A432GDN6"/>
<evidence type="ECO:0000256" key="3">
    <source>
        <dbReference type="ARBA" id="ARBA00023172"/>
    </source>
</evidence>
<dbReference type="EMBL" id="QNZL01000002">
    <property type="protein sequence ID" value="RTZ81914.1"/>
    <property type="molecule type" value="Genomic_DNA"/>
</dbReference>
<feature type="domain" description="Tyr recombinase" evidence="4">
    <location>
        <begin position="195"/>
        <end position="363"/>
    </location>
</feature>
<dbReference type="GO" id="GO:0015074">
    <property type="term" value="P:DNA integration"/>
    <property type="evidence" value="ECO:0007669"/>
    <property type="project" value="InterPro"/>
</dbReference>
<keyword evidence="2" id="KW-0238">DNA-binding</keyword>
<evidence type="ECO:0000256" key="2">
    <source>
        <dbReference type="ARBA" id="ARBA00023125"/>
    </source>
</evidence>
<dbReference type="Gene3D" id="1.10.150.130">
    <property type="match status" value="1"/>
</dbReference>
<dbReference type="InterPro" id="IPR002104">
    <property type="entry name" value="Integrase_catalytic"/>
</dbReference>
<sequence>MINKNRLKANKKSYKGNMSVKLRKKNLAGGKKSLYLDTFINGQRHYDFLKLYLLKGNDAKTKAANNEKLILAETIRANRESEIQFADHDIIPSFKRNADFVEYFQKLGECKGRSALIWKSVLNHLKEFSGGTVQFKNINELWLERFQKYLLKRITPNTASGHFGKVRLALKLAVRDRIISRNPCDKVDNIKLEDTERQFLTFEEIKQLSVTIPEKETSQQVAKMFLFSCFTGLSFQNLQSLKYEQIENENVKFFRTKTSTWQYVPLSKTALALIGNTVNCPPGTKVFKTPKDRQCRYILEKWGKQAKIKKHLHWHIGRHSFATLNLTQGVDLYTVSKLLGHKKIATTQIYGKLIDSAKRKAVESLPQLEL</sequence>
<dbReference type="InterPro" id="IPR025269">
    <property type="entry name" value="SAM-like_dom"/>
</dbReference>
<dbReference type="InterPro" id="IPR010998">
    <property type="entry name" value="Integrase_recombinase_N"/>
</dbReference>
<dbReference type="GO" id="GO:0003677">
    <property type="term" value="F:DNA binding"/>
    <property type="evidence" value="ECO:0007669"/>
    <property type="project" value="UniProtKB-KW"/>
</dbReference>
<keyword evidence="3" id="KW-0233">DNA recombination</keyword>
<dbReference type="Gene3D" id="1.10.443.10">
    <property type="entry name" value="Intergrase catalytic core"/>
    <property type="match status" value="1"/>
</dbReference>
<dbReference type="PROSITE" id="PS51898">
    <property type="entry name" value="TYR_RECOMBINASE"/>
    <property type="match status" value="1"/>
</dbReference>
<evidence type="ECO:0000313" key="5">
    <source>
        <dbReference type="EMBL" id="RTZ81914.1"/>
    </source>
</evidence>
<proteinExistence type="inferred from homology"/>
<dbReference type="Pfam" id="PF13102">
    <property type="entry name" value="Phage_int_SAM_5"/>
    <property type="match status" value="1"/>
</dbReference>
<evidence type="ECO:0000259" key="4">
    <source>
        <dbReference type="PROSITE" id="PS51898"/>
    </source>
</evidence>
<dbReference type="PANTHER" id="PTHR30349:SF64">
    <property type="entry name" value="PROPHAGE INTEGRASE INTD-RELATED"/>
    <property type="match status" value="1"/>
</dbReference>
<dbReference type="InterPro" id="IPR050090">
    <property type="entry name" value="Tyrosine_recombinase_XerCD"/>
</dbReference>
<dbReference type="Pfam" id="PF00589">
    <property type="entry name" value="Phage_integrase"/>
    <property type="match status" value="1"/>
</dbReference>
<dbReference type="InterPro" id="IPR035386">
    <property type="entry name" value="Arm-DNA-bind_5"/>
</dbReference>
<dbReference type="InterPro" id="IPR011010">
    <property type="entry name" value="DNA_brk_join_enz"/>
</dbReference>
<dbReference type="PANTHER" id="PTHR30349">
    <property type="entry name" value="PHAGE INTEGRASE-RELATED"/>
    <property type="match status" value="1"/>
</dbReference>
<name>A0A432GDN6_9DELT</name>
<accession>A0A432GDN6</accession>
<dbReference type="Pfam" id="PF17293">
    <property type="entry name" value="Arm-DNA-bind_5"/>
    <property type="match status" value="1"/>
</dbReference>
<evidence type="ECO:0000313" key="6">
    <source>
        <dbReference type="Proteomes" id="UP000286801"/>
    </source>
</evidence>
<dbReference type="Proteomes" id="UP000286801">
    <property type="component" value="Unassembled WGS sequence"/>
</dbReference>